<feature type="compositionally biased region" description="Basic and acidic residues" evidence="1">
    <location>
        <begin position="349"/>
        <end position="366"/>
    </location>
</feature>
<evidence type="ECO:0000313" key="2">
    <source>
        <dbReference type="EMBL" id="CAL4063122.1"/>
    </source>
</evidence>
<organism evidence="2 3">
    <name type="scientific">Meganyctiphanes norvegica</name>
    <name type="common">Northern krill</name>
    <name type="synonym">Thysanopoda norvegica</name>
    <dbReference type="NCBI Taxonomy" id="48144"/>
    <lineage>
        <taxon>Eukaryota</taxon>
        <taxon>Metazoa</taxon>
        <taxon>Ecdysozoa</taxon>
        <taxon>Arthropoda</taxon>
        <taxon>Crustacea</taxon>
        <taxon>Multicrustacea</taxon>
        <taxon>Malacostraca</taxon>
        <taxon>Eumalacostraca</taxon>
        <taxon>Eucarida</taxon>
        <taxon>Euphausiacea</taxon>
        <taxon>Euphausiidae</taxon>
        <taxon>Meganyctiphanes</taxon>
    </lineage>
</organism>
<evidence type="ECO:0000313" key="3">
    <source>
        <dbReference type="Proteomes" id="UP001497623"/>
    </source>
</evidence>
<proteinExistence type="predicted"/>
<dbReference type="AlphaFoldDB" id="A0AAV2PTG9"/>
<accession>A0AAV2PTG9</accession>
<reference evidence="2 3" key="1">
    <citation type="submission" date="2024-05" db="EMBL/GenBank/DDBJ databases">
        <authorList>
            <person name="Wallberg A."/>
        </authorList>
    </citation>
    <scope>NUCLEOTIDE SEQUENCE [LARGE SCALE GENOMIC DNA]</scope>
</reference>
<dbReference type="EMBL" id="CAXKWB010001014">
    <property type="protein sequence ID" value="CAL4063122.1"/>
    <property type="molecule type" value="Genomic_DNA"/>
</dbReference>
<evidence type="ECO:0000256" key="1">
    <source>
        <dbReference type="SAM" id="MobiDB-lite"/>
    </source>
</evidence>
<feature type="region of interest" description="Disordered" evidence="1">
    <location>
        <begin position="439"/>
        <end position="461"/>
    </location>
</feature>
<feature type="non-terminal residue" evidence="2">
    <location>
        <position position="677"/>
    </location>
</feature>
<feature type="compositionally biased region" description="Polar residues" evidence="1">
    <location>
        <begin position="446"/>
        <end position="457"/>
    </location>
</feature>
<name>A0AAV2PTG9_MEGNR</name>
<dbReference type="Proteomes" id="UP001497623">
    <property type="component" value="Unassembled WGS sequence"/>
</dbReference>
<protein>
    <submittedName>
        <fullName evidence="2">Uncharacterized protein</fullName>
    </submittedName>
</protein>
<sequence>MALRSLRSRRKLTKTLTKPRATISSVLRFCQHIKAQCGGDKYQLNPTKFSILLFYIKTQILLKNFEKFFGRSGNPEYNEIFKKAFRKWLVEARRVDEEKRKRVANLSERFTRTWHTSLSNDNRGVSSSSLSSLGRLRRRPGRTILTMGLKMPGNAYVLSRPCRLETETDAYMMFGSRSPSKNSYFYAVHLADQKQNSYIIVNEFYNESRVFKQFLCDRHTTSWHLRAGTLNHNYTRMKNTKSRGLISIGVVLANESYLFQEHVDEEGGPPMAPTILNWCPDADQGQFIHCFIARHSSQKYYCLTIFDAKIKIGRKQISKLATYSELDIPKITNLSAESSPDATEPQLDDALKKSEQRETDSNKSLDESIPENEFDISPGSGKRVVRKGRPDTCTPLRRPKAQEGLKYVSETQLKAEPELNLGGTVEFTPTFSSTSKFPILDDLDGSKSQNNGETRSPSRIPHISYDLNQLLHLGTSPLAKQAPLNISKIMGITVKNFKKDDYGKKIEIIESRNPEKIGDTPNISDCVSLGTNSSTVGNLTKLLANVVEVKDLPDDIWVDYNCNNMQYEKVHKEIVAQTEDELKVEEQNCHLNDNIIKYDEEQCSNGLLQEKEITEKRLSMPKSCGDSEFEKECDQQKVNNHSVSFLQRGLFARLKFKMALPKENSLNKPVGVAQLKK</sequence>
<comment type="caution">
    <text evidence="2">The sequence shown here is derived from an EMBL/GenBank/DDBJ whole genome shotgun (WGS) entry which is preliminary data.</text>
</comment>
<gene>
    <name evidence="2" type="ORF">MNOR_LOCUS3088</name>
</gene>
<keyword evidence="3" id="KW-1185">Reference proteome</keyword>
<feature type="region of interest" description="Disordered" evidence="1">
    <location>
        <begin position="335"/>
        <end position="404"/>
    </location>
</feature>